<dbReference type="InterPro" id="IPR027417">
    <property type="entry name" value="P-loop_NTPase"/>
</dbReference>
<dbReference type="PANTHER" id="PTHR23070">
    <property type="entry name" value="BCS1 AAA-TYPE ATPASE"/>
    <property type="match status" value="1"/>
</dbReference>
<dbReference type="SUPFAM" id="SSF52540">
    <property type="entry name" value="P-loop containing nucleoside triphosphate hydrolases"/>
    <property type="match status" value="1"/>
</dbReference>
<feature type="domain" description="ATPase AAA-type core" evidence="2">
    <location>
        <begin position="43"/>
        <end position="153"/>
    </location>
</feature>
<protein>
    <recommendedName>
        <fullName evidence="2">ATPase AAA-type core domain-containing protein</fullName>
    </recommendedName>
</protein>
<evidence type="ECO:0000313" key="3">
    <source>
        <dbReference type="EMBL" id="KAJ9130552.1"/>
    </source>
</evidence>
<gene>
    <name evidence="3" type="ORF">NKR23_g12148</name>
</gene>
<dbReference type="Gene3D" id="3.40.50.300">
    <property type="entry name" value="P-loop containing nucleotide triphosphate hydrolases"/>
    <property type="match status" value="1"/>
</dbReference>
<sequence length="255" mass="27830">MSDKYLSWNPADLIDRLVSELKEWLDRHEQYEENGMRWKKGLAFIGAPGTGKGTAVELLASRTGLAIYTIDLSEKDLESSAIRLRISFAPVPSIIAFDEIDKVRPEILNAMLPILDGPTAIEGYVIVMMTNDTANLSKPLLRDGRVDKTVEFQLASRDSAAELFKGIVGGDELLAGRFGEIAQNRSPAKIQSYLRDRVGEPEKAMADAVDHFRSRTEQEAETAGKPVESVNPDVQAGGGKEQTPQKDAAQGSTAA</sequence>
<name>A0AA38VB13_9PEZI</name>
<comment type="caution">
    <text evidence="3">The sequence shown here is derived from an EMBL/GenBank/DDBJ whole genome shotgun (WGS) entry which is preliminary data.</text>
</comment>
<evidence type="ECO:0000259" key="2">
    <source>
        <dbReference type="Pfam" id="PF00004"/>
    </source>
</evidence>
<dbReference type="Pfam" id="PF00004">
    <property type="entry name" value="AAA"/>
    <property type="match status" value="1"/>
</dbReference>
<dbReference type="EMBL" id="JANBVO010000085">
    <property type="protein sequence ID" value="KAJ9130552.1"/>
    <property type="molecule type" value="Genomic_DNA"/>
</dbReference>
<organism evidence="3 4">
    <name type="scientific">Pleurostoma richardsiae</name>
    <dbReference type="NCBI Taxonomy" id="41990"/>
    <lineage>
        <taxon>Eukaryota</taxon>
        <taxon>Fungi</taxon>
        <taxon>Dikarya</taxon>
        <taxon>Ascomycota</taxon>
        <taxon>Pezizomycotina</taxon>
        <taxon>Sordariomycetes</taxon>
        <taxon>Sordariomycetidae</taxon>
        <taxon>Calosphaeriales</taxon>
        <taxon>Pleurostomataceae</taxon>
        <taxon>Pleurostoma</taxon>
    </lineage>
</organism>
<dbReference type="InterPro" id="IPR050747">
    <property type="entry name" value="Mitochondrial_chaperone_BCS1"/>
</dbReference>
<dbReference type="Proteomes" id="UP001174694">
    <property type="component" value="Unassembled WGS sequence"/>
</dbReference>
<dbReference type="GO" id="GO:0016887">
    <property type="term" value="F:ATP hydrolysis activity"/>
    <property type="evidence" value="ECO:0007669"/>
    <property type="project" value="InterPro"/>
</dbReference>
<reference evidence="3" key="1">
    <citation type="submission" date="2022-07" db="EMBL/GenBank/DDBJ databases">
        <title>Fungi with potential for degradation of polypropylene.</title>
        <authorList>
            <person name="Gostincar C."/>
        </authorList>
    </citation>
    <scope>NUCLEOTIDE SEQUENCE</scope>
    <source>
        <strain evidence="3">EXF-13308</strain>
    </source>
</reference>
<evidence type="ECO:0000256" key="1">
    <source>
        <dbReference type="SAM" id="MobiDB-lite"/>
    </source>
</evidence>
<evidence type="ECO:0000313" key="4">
    <source>
        <dbReference type="Proteomes" id="UP001174694"/>
    </source>
</evidence>
<keyword evidence="4" id="KW-1185">Reference proteome</keyword>
<proteinExistence type="predicted"/>
<dbReference type="InterPro" id="IPR003959">
    <property type="entry name" value="ATPase_AAA_core"/>
</dbReference>
<accession>A0AA38VB13</accession>
<dbReference type="GO" id="GO:0005524">
    <property type="term" value="F:ATP binding"/>
    <property type="evidence" value="ECO:0007669"/>
    <property type="project" value="InterPro"/>
</dbReference>
<dbReference type="AlphaFoldDB" id="A0AA38VB13"/>
<feature type="region of interest" description="Disordered" evidence="1">
    <location>
        <begin position="212"/>
        <end position="255"/>
    </location>
</feature>